<evidence type="ECO:0000256" key="4">
    <source>
        <dbReference type="ARBA" id="ARBA00018350"/>
    </source>
</evidence>
<keyword evidence="13" id="KW-1185">Reference proteome</keyword>
<feature type="domain" description="Signal recognition particle SRP72 subunit RNA-binding" evidence="11">
    <location>
        <begin position="274"/>
        <end position="334"/>
    </location>
</feature>
<dbReference type="PANTHER" id="PTHR14094:SF9">
    <property type="entry name" value="SIGNAL RECOGNITION PARTICLE SUBUNIT SRP72"/>
    <property type="match status" value="1"/>
</dbReference>
<dbReference type="Pfam" id="PF17004">
    <property type="entry name" value="SRP_TPR_like"/>
    <property type="match status" value="1"/>
</dbReference>
<dbReference type="InterPro" id="IPR013699">
    <property type="entry name" value="Signal_recog_part_SRP72_RNA-bd"/>
</dbReference>
<dbReference type="GO" id="GO:0006614">
    <property type="term" value="P:SRP-dependent cotranslational protein targeting to membrane"/>
    <property type="evidence" value="ECO:0007669"/>
    <property type="project" value="InterPro"/>
</dbReference>
<evidence type="ECO:0000259" key="11">
    <source>
        <dbReference type="Pfam" id="PF08492"/>
    </source>
</evidence>
<dbReference type="GO" id="GO:0005783">
    <property type="term" value="C:endoplasmic reticulum"/>
    <property type="evidence" value="ECO:0007669"/>
    <property type="project" value="UniProtKB-SubCell"/>
</dbReference>
<evidence type="ECO:0000256" key="5">
    <source>
        <dbReference type="ARBA" id="ARBA00022490"/>
    </source>
</evidence>
<comment type="subcellular location">
    <subcellularLocation>
        <location evidence="2">Cytoplasm</location>
    </subcellularLocation>
    <subcellularLocation>
        <location evidence="1">Endoplasmic reticulum</location>
    </subcellularLocation>
</comment>
<dbReference type="InterPro" id="IPR011990">
    <property type="entry name" value="TPR-like_helical_dom_sf"/>
</dbReference>
<comment type="similarity">
    <text evidence="3">Belongs to the SRP72 family.</text>
</comment>
<evidence type="ECO:0000256" key="3">
    <source>
        <dbReference type="ARBA" id="ARBA00007676"/>
    </source>
</evidence>
<dbReference type="InterPro" id="IPR031545">
    <property type="entry name" value="SRP72_TPR-like"/>
</dbReference>
<protein>
    <recommendedName>
        <fullName evidence="4">Signal recognition particle subunit SRP72</fullName>
    </recommendedName>
</protein>
<dbReference type="GO" id="GO:0008312">
    <property type="term" value="F:7S RNA binding"/>
    <property type="evidence" value="ECO:0007669"/>
    <property type="project" value="InterPro"/>
</dbReference>
<dbReference type="GO" id="GO:0043022">
    <property type="term" value="F:ribosome binding"/>
    <property type="evidence" value="ECO:0007669"/>
    <property type="project" value="TreeGrafter"/>
</dbReference>
<keyword evidence="5" id="KW-0963">Cytoplasm</keyword>
<evidence type="ECO:0000313" key="13">
    <source>
        <dbReference type="Proteomes" id="UP000192578"/>
    </source>
</evidence>
<feature type="region of interest" description="Disordered" evidence="10">
    <location>
        <begin position="274"/>
        <end position="399"/>
    </location>
</feature>
<reference evidence="13" key="1">
    <citation type="submission" date="2017-01" db="EMBL/GenBank/DDBJ databases">
        <title>Comparative genomics of anhydrobiosis in the tardigrade Hypsibius dujardini.</title>
        <authorList>
            <person name="Yoshida Y."/>
            <person name="Koutsovoulos G."/>
            <person name="Laetsch D."/>
            <person name="Stevens L."/>
            <person name="Kumar S."/>
            <person name="Horikawa D."/>
            <person name="Ishino K."/>
            <person name="Komine S."/>
            <person name="Tomita M."/>
            <person name="Blaxter M."/>
            <person name="Arakawa K."/>
        </authorList>
    </citation>
    <scope>NUCLEOTIDE SEQUENCE [LARGE SCALE GENOMIC DNA]</scope>
    <source>
        <strain evidence="13">Z151</strain>
    </source>
</reference>
<evidence type="ECO:0000256" key="2">
    <source>
        <dbReference type="ARBA" id="ARBA00004496"/>
    </source>
</evidence>
<gene>
    <name evidence="12" type="ORF">BV898_08173</name>
</gene>
<evidence type="ECO:0000256" key="10">
    <source>
        <dbReference type="SAM" id="MobiDB-lite"/>
    </source>
</evidence>
<keyword evidence="6" id="KW-0256">Endoplasmic reticulum</keyword>
<dbReference type="SUPFAM" id="SSF48452">
    <property type="entry name" value="TPR-like"/>
    <property type="match status" value="1"/>
</dbReference>
<keyword evidence="7" id="KW-0733">Signal recognition particle</keyword>
<sequence length="399" mass="44158">MASKDGDLAVAHHFEDLMKHYNNEDFDKALKSANAILKETPSDPKALHCKAVCLVQLGKFADALDALKNVELKADTRLLKVYALYRLGRYADILKELPAGAELTLELKEVRAQALYKLEKYEECRELYKELLKKQRDDLDAERQSNLMAVLTQLQLLAPSATGNKFTPSAAETYELVFNSAALDLARGDLAEAEKKFRRAQVLFQEYAEEEQLSPAKIKAEMITIKTQLVGVLLRRQRQQPTQQPDTSKLPAAFNMDALEANFLNQSAKLKKKAKKEADALSPKSVPTGKAGAGDAAKKKAKKRKPRLPKNYDPNVKPDPERWLPKIERSNFKKKKDKRGNASINKGTQGSTAQAEVQAPPTPKSQHSGAAAANAGPAGPRQGKPQAATKKQAKKRPKK</sequence>
<evidence type="ECO:0000256" key="1">
    <source>
        <dbReference type="ARBA" id="ARBA00004240"/>
    </source>
</evidence>
<dbReference type="AlphaFoldDB" id="A0A1W0WR84"/>
<comment type="caution">
    <text evidence="12">The sequence shown here is derived from an EMBL/GenBank/DDBJ whole genome shotgun (WGS) entry which is preliminary data.</text>
</comment>
<dbReference type="InterPro" id="IPR026270">
    <property type="entry name" value="SRP72"/>
</dbReference>
<keyword evidence="9" id="KW-0175">Coiled coil</keyword>
<accession>A0A1W0WR84</accession>
<feature type="compositionally biased region" description="Basic residues" evidence="10">
    <location>
        <begin position="299"/>
        <end position="308"/>
    </location>
</feature>
<dbReference type="Pfam" id="PF08492">
    <property type="entry name" value="SRP72"/>
    <property type="match status" value="1"/>
</dbReference>
<dbReference type="GO" id="GO:0005786">
    <property type="term" value="C:signal recognition particle, endoplasmic reticulum targeting"/>
    <property type="evidence" value="ECO:0007669"/>
    <property type="project" value="UniProtKB-KW"/>
</dbReference>
<dbReference type="EMBL" id="MTYJ01000057">
    <property type="protein sequence ID" value="OQV17716.1"/>
    <property type="molecule type" value="Genomic_DNA"/>
</dbReference>
<keyword evidence="8" id="KW-0687">Ribonucleoprotein</keyword>
<name>A0A1W0WR84_HYPEX</name>
<dbReference type="SMART" id="SM00028">
    <property type="entry name" value="TPR"/>
    <property type="match status" value="3"/>
</dbReference>
<proteinExistence type="inferred from homology"/>
<evidence type="ECO:0000313" key="12">
    <source>
        <dbReference type="EMBL" id="OQV17716.1"/>
    </source>
</evidence>
<dbReference type="InterPro" id="IPR019734">
    <property type="entry name" value="TPR_rpt"/>
</dbReference>
<feature type="compositionally biased region" description="Polar residues" evidence="10">
    <location>
        <begin position="342"/>
        <end position="355"/>
    </location>
</feature>
<feature type="compositionally biased region" description="Basic and acidic residues" evidence="10">
    <location>
        <begin position="316"/>
        <end position="331"/>
    </location>
</feature>
<evidence type="ECO:0000256" key="9">
    <source>
        <dbReference type="SAM" id="Coils"/>
    </source>
</evidence>
<organism evidence="12 13">
    <name type="scientific">Hypsibius exemplaris</name>
    <name type="common">Freshwater tardigrade</name>
    <dbReference type="NCBI Taxonomy" id="2072580"/>
    <lineage>
        <taxon>Eukaryota</taxon>
        <taxon>Metazoa</taxon>
        <taxon>Ecdysozoa</taxon>
        <taxon>Tardigrada</taxon>
        <taxon>Eutardigrada</taxon>
        <taxon>Parachela</taxon>
        <taxon>Hypsibioidea</taxon>
        <taxon>Hypsibiidae</taxon>
        <taxon>Hypsibius</taxon>
    </lineage>
</organism>
<dbReference type="OrthoDB" id="5421607at2759"/>
<dbReference type="Proteomes" id="UP000192578">
    <property type="component" value="Unassembled WGS sequence"/>
</dbReference>
<evidence type="ECO:0000256" key="7">
    <source>
        <dbReference type="ARBA" id="ARBA00023135"/>
    </source>
</evidence>
<dbReference type="PANTHER" id="PTHR14094">
    <property type="entry name" value="SIGNAL RECOGNITION PARTICLE 72"/>
    <property type="match status" value="1"/>
</dbReference>
<feature type="compositionally biased region" description="Low complexity" evidence="10">
    <location>
        <begin position="369"/>
        <end position="390"/>
    </location>
</feature>
<dbReference type="Gene3D" id="1.25.40.10">
    <property type="entry name" value="Tetratricopeptide repeat domain"/>
    <property type="match status" value="1"/>
</dbReference>
<evidence type="ECO:0000256" key="6">
    <source>
        <dbReference type="ARBA" id="ARBA00022824"/>
    </source>
</evidence>
<evidence type="ECO:0000256" key="8">
    <source>
        <dbReference type="ARBA" id="ARBA00023274"/>
    </source>
</evidence>
<feature type="coiled-coil region" evidence="9">
    <location>
        <begin position="183"/>
        <end position="210"/>
    </location>
</feature>